<dbReference type="SUPFAM" id="SSF102712">
    <property type="entry name" value="JAB1/MPN domain"/>
    <property type="match status" value="1"/>
</dbReference>
<proteinExistence type="predicted"/>
<evidence type="ECO:0000256" key="1">
    <source>
        <dbReference type="ARBA" id="ARBA00022670"/>
    </source>
</evidence>
<evidence type="ECO:0000313" key="8">
    <source>
        <dbReference type="Proteomes" id="UP001595713"/>
    </source>
</evidence>
<dbReference type="Pfam" id="PF04002">
    <property type="entry name" value="RadC"/>
    <property type="match status" value="1"/>
</dbReference>
<keyword evidence="2" id="KW-0479">Metal-binding</keyword>
<dbReference type="PROSITE" id="PS50249">
    <property type="entry name" value="MPN"/>
    <property type="match status" value="1"/>
</dbReference>
<dbReference type="InterPro" id="IPR001405">
    <property type="entry name" value="UPF0758"/>
</dbReference>
<keyword evidence="4" id="KW-0862">Zinc</keyword>
<evidence type="ECO:0000313" key="7">
    <source>
        <dbReference type="EMBL" id="MFC3579432.1"/>
    </source>
</evidence>
<dbReference type="PANTHER" id="PTHR30471:SF3">
    <property type="entry name" value="UPF0758 PROTEIN YEES-RELATED"/>
    <property type="match status" value="1"/>
</dbReference>
<dbReference type="InterPro" id="IPR025657">
    <property type="entry name" value="RadC_JAB"/>
</dbReference>
<gene>
    <name evidence="7" type="ORF">ACFONA_04580</name>
</gene>
<evidence type="ECO:0000256" key="2">
    <source>
        <dbReference type="ARBA" id="ARBA00022723"/>
    </source>
</evidence>
<keyword evidence="1" id="KW-0645">Protease</keyword>
<keyword evidence="5" id="KW-0482">Metalloprotease</keyword>
<dbReference type="PANTHER" id="PTHR30471">
    <property type="entry name" value="DNA REPAIR PROTEIN RADC"/>
    <property type="match status" value="1"/>
</dbReference>
<evidence type="ECO:0000256" key="3">
    <source>
        <dbReference type="ARBA" id="ARBA00022801"/>
    </source>
</evidence>
<dbReference type="Proteomes" id="UP001595713">
    <property type="component" value="Unassembled WGS sequence"/>
</dbReference>
<evidence type="ECO:0000259" key="6">
    <source>
        <dbReference type="PROSITE" id="PS50249"/>
    </source>
</evidence>
<name>A0ABV7SUW1_9SPHN</name>
<dbReference type="InterPro" id="IPR037518">
    <property type="entry name" value="MPN"/>
</dbReference>
<dbReference type="RefSeq" id="WP_261295600.1">
    <property type="nucleotide sequence ID" value="NZ_JANQBK010000017.1"/>
</dbReference>
<accession>A0ABV7SUW1</accession>
<protein>
    <submittedName>
        <fullName evidence="7">JAB domain-containing protein</fullName>
    </submittedName>
</protein>
<keyword evidence="8" id="KW-1185">Reference proteome</keyword>
<dbReference type="Gene3D" id="3.40.140.10">
    <property type="entry name" value="Cytidine Deaminase, domain 2"/>
    <property type="match status" value="1"/>
</dbReference>
<keyword evidence="3" id="KW-0378">Hydrolase</keyword>
<organism evidence="7 8">
    <name type="scientific">Sphingomonas hylomeconis</name>
    <dbReference type="NCBI Taxonomy" id="1395958"/>
    <lineage>
        <taxon>Bacteria</taxon>
        <taxon>Pseudomonadati</taxon>
        <taxon>Pseudomonadota</taxon>
        <taxon>Alphaproteobacteria</taxon>
        <taxon>Sphingomonadales</taxon>
        <taxon>Sphingomonadaceae</taxon>
        <taxon>Sphingomonas</taxon>
    </lineage>
</organism>
<comment type="caution">
    <text evidence="7">The sequence shown here is derived from an EMBL/GenBank/DDBJ whole genome shotgun (WGS) entry which is preliminary data.</text>
</comment>
<evidence type="ECO:0000256" key="5">
    <source>
        <dbReference type="ARBA" id="ARBA00023049"/>
    </source>
</evidence>
<sequence>MAIAACLALDGRAVRAASDAVALFADLADADRERCGIAYLDPEWRLLGVRRTPFGTPDGVVMQWRAVIGDILTLDAHAIVLAHNHPGGDPTPSAADLAVTRRLLGAVAALDVRLVDHLVLAGPRWASMRAMGLL</sequence>
<evidence type="ECO:0000256" key="4">
    <source>
        <dbReference type="ARBA" id="ARBA00022833"/>
    </source>
</evidence>
<dbReference type="EMBL" id="JBHRXP010000002">
    <property type="protein sequence ID" value="MFC3579432.1"/>
    <property type="molecule type" value="Genomic_DNA"/>
</dbReference>
<feature type="domain" description="MPN" evidence="6">
    <location>
        <begin position="7"/>
        <end position="134"/>
    </location>
</feature>
<reference evidence="8" key="1">
    <citation type="journal article" date="2019" name="Int. J. Syst. Evol. Microbiol.">
        <title>The Global Catalogue of Microorganisms (GCM) 10K type strain sequencing project: providing services to taxonomists for standard genome sequencing and annotation.</title>
        <authorList>
            <consortium name="The Broad Institute Genomics Platform"/>
            <consortium name="The Broad Institute Genome Sequencing Center for Infectious Disease"/>
            <person name="Wu L."/>
            <person name="Ma J."/>
        </authorList>
    </citation>
    <scope>NUCLEOTIDE SEQUENCE [LARGE SCALE GENOMIC DNA]</scope>
    <source>
        <strain evidence="8">KCTC 42739</strain>
    </source>
</reference>